<protein>
    <submittedName>
        <fullName evidence="6">Phage lysin</fullName>
    </submittedName>
</protein>
<keyword evidence="5" id="KW-0732">Signal</keyword>
<evidence type="ECO:0000256" key="5">
    <source>
        <dbReference type="SAM" id="SignalP"/>
    </source>
</evidence>
<evidence type="ECO:0000256" key="3">
    <source>
        <dbReference type="ARBA" id="ARBA00023295"/>
    </source>
</evidence>
<dbReference type="EMBL" id="AP012544">
    <property type="protein sequence ID" value="BAN73998.1"/>
    <property type="molecule type" value="Genomic_DNA"/>
</dbReference>
<evidence type="ECO:0000256" key="4">
    <source>
        <dbReference type="SAM" id="MobiDB-lite"/>
    </source>
</evidence>
<name>A0AAD1ES76_LACCA</name>
<dbReference type="RefSeq" id="WP_025013873.1">
    <property type="nucleotide sequence ID" value="NZ_AP012544.1"/>
</dbReference>
<dbReference type="PROSITE" id="PS51904">
    <property type="entry name" value="GLYCOSYL_HYDROL_F25_2"/>
    <property type="match status" value="1"/>
</dbReference>
<gene>
    <name evidence="6" type="ORF">LBCZ_0830</name>
</gene>
<feature type="region of interest" description="Disordered" evidence="4">
    <location>
        <begin position="239"/>
        <end position="263"/>
    </location>
</feature>
<dbReference type="InterPro" id="IPR018077">
    <property type="entry name" value="Glyco_hydro_fam25_subgr"/>
</dbReference>
<dbReference type="InterPro" id="IPR017853">
    <property type="entry name" value="GH"/>
</dbReference>
<dbReference type="Proteomes" id="UP000015560">
    <property type="component" value="Chromosome"/>
</dbReference>
<dbReference type="Pfam" id="PF01183">
    <property type="entry name" value="Glyco_hydro_25"/>
    <property type="match status" value="1"/>
</dbReference>
<dbReference type="GO" id="GO:0016998">
    <property type="term" value="P:cell wall macromolecule catabolic process"/>
    <property type="evidence" value="ECO:0007669"/>
    <property type="project" value="InterPro"/>
</dbReference>
<keyword evidence="3" id="KW-0326">Glycosidase</keyword>
<keyword evidence="2" id="KW-0378">Hydrolase</keyword>
<organism evidence="6 7">
    <name type="scientific">Lacticaseibacillus casei DSM 20011 = JCM 1134 = ATCC 393</name>
    <dbReference type="NCBI Taxonomy" id="1423732"/>
    <lineage>
        <taxon>Bacteria</taxon>
        <taxon>Bacillati</taxon>
        <taxon>Bacillota</taxon>
        <taxon>Bacilli</taxon>
        <taxon>Lactobacillales</taxon>
        <taxon>Lactobacillaceae</taxon>
        <taxon>Lacticaseibacillus</taxon>
    </lineage>
</organism>
<feature type="chain" id="PRO_5042041794" evidence="5">
    <location>
        <begin position="29"/>
        <end position="440"/>
    </location>
</feature>
<accession>A0AAD1ES76</accession>
<dbReference type="GO" id="GO:0009253">
    <property type="term" value="P:peptidoglycan catabolic process"/>
    <property type="evidence" value="ECO:0007669"/>
    <property type="project" value="InterPro"/>
</dbReference>
<evidence type="ECO:0000313" key="6">
    <source>
        <dbReference type="EMBL" id="BAN73998.1"/>
    </source>
</evidence>
<sequence>MKLKNKLIASVVAILAAISFALPTQVRAAKGDVVLDWSVYQGNYGKYGNAPSKAVIAQVGGTYNGLYVVQSTYRTQVSSAIAAGNHAHTYIWYQVGGSIPVAKAAMDKFLPMVQTPKRSIVALDYEAGASGNKQANTDAIIYGLQRVKAAGYTPVLYSGKYYLNEHTHYSQINKAFPTSLWIASYPTTRTVTAPNFNYFPSMDGINMWQFTDAYSTPGLDASVDLTGITDNGYGRSTTTDTGKVIVKPDTKTPATNAGQSANDTHKSSISAGYAVKVNLSAKRYANGTAIPNWVKGRTYKVIQTSGNKVLLGSIMSWVNRSDVEILQTASQARSVLTVDGYWGREVTAALQRHEGTTVDGIISGQIRTNNVRGVQIGRGGSRVIAAMQHNLGVRVDGYLGPQTIKAMKRALDTKHDGVISNRSRMVIVLQERLNAGTLPF</sequence>
<dbReference type="SUPFAM" id="SSF51445">
    <property type="entry name" value="(Trans)glycosidases"/>
    <property type="match status" value="1"/>
</dbReference>
<evidence type="ECO:0000256" key="2">
    <source>
        <dbReference type="ARBA" id="ARBA00022801"/>
    </source>
</evidence>
<dbReference type="AlphaFoldDB" id="A0AAD1ES76"/>
<dbReference type="Gene3D" id="3.20.20.80">
    <property type="entry name" value="Glycosidases"/>
    <property type="match status" value="1"/>
</dbReference>
<dbReference type="InterPro" id="IPR002053">
    <property type="entry name" value="Glyco_hydro_25"/>
</dbReference>
<dbReference type="SMART" id="SM00641">
    <property type="entry name" value="Glyco_25"/>
    <property type="match status" value="1"/>
</dbReference>
<reference evidence="6 7" key="1">
    <citation type="journal article" date="2013" name="PLoS ONE">
        <title>Genomic Adaptation of the Lactobacillus casei Group.</title>
        <authorList>
            <person name="Toh H."/>
            <person name="Oshima K."/>
            <person name="Nakano A."/>
            <person name="Takahata M."/>
            <person name="Murakami M."/>
            <person name="Takaki T."/>
            <person name="Nishiyama H."/>
            <person name="Igimi S."/>
            <person name="Hattori M."/>
            <person name="Morita H."/>
        </authorList>
    </citation>
    <scope>NUCLEOTIDE SEQUENCE [LARGE SCALE GENOMIC DNA]</scope>
    <source>
        <strain evidence="6 7">ATCC 393</strain>
    </source>
</reference>
<dbReference type="GeneID" id="45548131"/>
<evidence type="ECO:0000313" key="7">
    <source>
        <dbReference type="Proteomes" id="UP000015560"/>
    </source>
</evidence>
<feature type="compositionally biased region" description="Polar residues" evidence="4">
    <location>
        <begin position="252"/>
        <end position="263"/>
    </location>
</feature>
<feature type="signal peptide" evidence="5">
    <location>
        <begin position="1"/>
        <end position="28"/>
    </location>
</feature>
<evidence type="ECO:0000256" key="1">
    <source>
        <dbReference type="ARBA" id="ARBA00010646"/>
    </source>
</evidence>
<proteinExistence type="inferred from homology"/>
<comment type="similarity">
    <text evidence="1">Belongs to the glycosyl hydrolase 25 family.</text>
</comment>
<dbReference type="GO" id="GO:0003796">
    <property type="term" value="F:lysozyme activity"/>
    <property type="evidence" value="ECO:0007669"/>
    <property type="project" value="InterPro"/>
</dbReference>